<gene>
    <name evidence="1" type="ORF">H312_01994</name>
</gene>
<keyword evidence="2" id="KW-1185">Reference proteome</keyword>
<proteinExistence type="predicted"/>
<organism evidence="1 2">
    <name type="scientific">Anncaliia algerae PRA339</name>
    <dbReference type="NCBI Taxonomy" id="1288291"/>
    <lineage>
        <taxon>Eukaryota</taxon>
        <taxon>Fungi</taxon>
        <taxon>Fungi incertae sedis</taxon>
        <taxon>Microsporidia</taxon>
        <taxon>Tubulinosematoidea</taxon>
        <taxon>Tubulinosematidae</taxon>
        <taxon>Anncaliia</taxon>
    </lineage>
</organism>
<dbReference type="HOGENOM" id="CLU_564941_0_0_1"/>
<protein>
    <submittedName>
        <fullName evidence="1">Uncharacterized protein</fullName>
    </submittedName>
</protein>
<evidence type="ECO:0000313" key="2">
    <source>
        <dbReference type="Proteomes" id="UP000030655"/>
    </source>
</evidence>
<name>A0A059F0W2_9MICR</name>
<reference evidence="2" key="1">
    <citation type="submission" date="2013-02" db="EMBL/GenBank/DDBJ databases">
        <authorList>
            <consortium name="The Broad Institute Genome Sequencing Platform"/>
            <person name="Cuomo C."/>
            <person name="Becnel J."/>
            <person name="Sanscrainte N."/>
            <person name="Walker B."/>
            <person name="Young S.K."/>
            <person name="Zeng Q."/>
            <person name="Gargeya S."/>
            <person name="Fitzgerald M."/>
            <person name="Haas B."/>
            <person name="Abouelleil A."/>
            <person name="Alvarado L."/>
            <person name="Arachchi H.M."/>
            <person name="Berlin A.M."/>
            <person name="Chapman S.B."/>
            <person name="Dewar J."/>
            <person name="Goldberg J."/>
            <person name="Griggs A."/>
            <person name="Gujja S."/>
            <person name="Hansen M."/>
            <person name="Howarth C."/>
            <person name="Imamovic A."/>
            <person name="Larimer J."/>
            <person name="McCowan C."/>
            <person name="Murphy C."/>
            <person name="Neiman D."/>
            <person name="Pearson M."/>
            <person name="Priest M."/>
            <person name="Roberts A."/>
            <person name="Saif S."/>
            <person name="Shea T."/>
            <person name="Sisk P."/>
            <person name="Sykes S."/>
            <person name="Wortman J."/>
            <person name="Nusbaum C."/>
            <person name="Birren B."/>
        </authorList>
    </citation>
    <scope>NUCLEOTIDE SEQUENCE [LARGE SCALE GENOMIC DNA]</scope>
    <source>
        <strain evidence="2">PRA339</strain>
    </source>
</reference>
<accession>A0A059F0W2</accession>
<dbReference type="Proteomes" id="UP000030655">
    <property type="component" value="Unassembled WGS sequence"/>
</dbReference>
<evidence type="ECO:0000313" key="1">
    <source>
        <dbReference type="EMBL" id="KCZ80619.1"/>
    </source>
</evidence>
<reference evidence="1 2" key="2">
    <citation type="submission" date="2014-03" db="EMBL/GenBank/DDBJ databases">
        <title>The Genome Sequence of Anncaliia algerae insect isolate PRA339.</title>
        <authorList>
            <consortium name="The Broad Institute Genome Sequencing Platform"/>
            <consortium name="The Broad Institute Genome Sequencing Center for Infectious Disease"/>
            <person name="Cuomo C."/>
            <person name="Becnel J."/>
            <person name="Sanscrainte N."/>
            <person name="Walker B."/>
            <person name="Young S.K."/>
            <person name="Zeng Q."/>
            <person name="Gargeya S."/>
            <person name="Fitzgerald M."/>
            <person name="Haas B."/>
            <person name="Abouelleil A."/>
            <person name="Alvarado L."/>
            <person name="Arachchi H.M."/>
            <person name="Berlin A.M."/>
            <person name="Chapman S.B."/>
            <person name="Dewar J."/>
            <person name="Goldberg J."/>
            <person name="Griggs A."/>
            <person name="Gujja S."/>
            <person name="Hansen M."/>
            <person name="Howarth C."/>
            <person name="Imamovic A."/>
            <person name="Larimer J."/>
            <person name="McCowan C."/>
            <person name="Murphy C."/>
            <person name="Neiman D."/>
            <person name="Pearson M."/>
            <person name="Priest M."/>
            <person name="Roberts A."/>
            <person name="Saif S."/>
            <person name="Shea T."/>
            <person name="Sisk P."/>
            <person name="Sykes S."/>
            <person name="Wortman J."/>
            <person name="Nusbaum C."/>
            <person name="Birren B."/>
        </authorList>
    </citation>
    <scope>NUCLEOTIDE SEQUENCE [LARGE SCALE GENOMIC DNA]</scope>
    <source>
        <strain evidence="1 2">PRA339</strain>
    </source>
</reference>
<dbReference type="VEuPathDB" id="MicrosporidiaDB:H312_01994"/>
<dbReference type="EMBL" id="KK365171">
    <property type="protein sequence ID" value="KCZ80619.1"/>
    <property type="molecule type" value="Genomic_DNA"/>
</dbReference>
<sequence>MEILLGMLFFDIFLNMKYILGSNQELLLKDEDEQCRGEKRKLQDSSDEDIGKGIFDSYIFSEFGFDEDFEEALENIELQDFSLCSEYAADSSNISTLESYNKNVHINDTMQEHSKDNKKEEIINFLTQLLNVEQENFKFRMKLFIELIKHDTLIHPMTFLKNLILHANRERHMTLCKNEDSRKEYEDYLGCFRNLVLFTCDVTMENRYFLSHVYEAERQVNLKDVVNIYSSTFLKTIKEDFDKFSEYIALEIRGILVKLNEKYKFFSTQIETSKNKSTEIILEIIDWLKKCSLCYYFMSEINLIESNFRFLGKQKEGSLATQLCCLYYFTLRAIIGNNILPEAKISPDKYIEQLENDKFWGDLLFLKCLIIEILGYHFAARIHLLSYCKVTNFFIFSRMLFRNNLKVIKKYDLWLINENFSHEKLFQFKEEAYNIIASNNFDGYDERQKKILIVSFVEEMLFKKTKTRYRKIIRAIENLEGRR</sequence>
<dbReference type="AlphaFoldDB" id="A0A059F0W2"/>